<dbReference type="AlphaFoldDB" id="A0A1V2H3S6"/>
<dbReference type="PANTHER" id="PTHR12110:SF53">
    <property type="entry name" value="BLR5974 PROTEIN"/>
    <property type="match status" value="1"/>
</dbReference>
<accession>A0A1V2H3S6</accession>
<feature type="domain" description="Xylose isomerase-like TIM barrel" evidence="1">
    <location>
        <begin position="46"/>
        <end position="262"/>
    </location>
</feature>
<name>A0A1V2H3S6_9PROT</name>
<dbReference type="PANTHER" id="PTHR12110">
    <property type="entry name" value="HYDROXYPYRUVATE ISOMERASE"/>
    <property type="match status" value="1"/>
</dbReference>
<gene>
    <name evidence="2" type="ORF">BKE38_08995</name>
</gene>
<keyword evidence="2" id="KW-0413">Isomerase</keyword>
<proteinExistence type="predicted"/>
<sequence>MTDQPKPVLGAALMLEGLQQHRDWILEQQRDLEIQDFFKAEVLDGDWKPLAEQVRRALDGHTGRIGMHGPFWGFKIDTHDAAVRAVVTRRLLQGLEVCEALRSTQMVVHSPFTTWDHYNLDAFPGARAQLQERVHQTLAPVVARAQAIGCELVIENIEDKDPRDRIGLAASFNSAAVQVSLDTGHAHYAHVSTGAPPVDFHIHLAGDALRHVHLQDTDGHADRHWAPGDGTILWPSVFAAVAALKVKPRLILELRDHRQLPKAVAHLTGLGLAV</sequence>
<evidence type="ECO:0000259" key="1">
    <source>
        <dbReference type="Pfam" id="PF01261"/>
    </source>
</evidence>
<dbReference type="OrthoDB" id="7245925at2"/>
<dbReference type="Pfam" id="PF01261">
    <property type="entry name" value="AP_endonuc_2"/>
    <property type="match status" value="1"/>
</dbReference>
<reference evidence="2 3" key="1">
    <citation type="submission" date="2016-10" db="EMBL/GenBank/DDBJ databases">
        <title>Draft Genome sequence of Roseomonas sp. strain M3.</title>
        <authorList>
            <person name="Subhash Y."/>
            <person name="Lee S."/>
        </authorList>
    </citation>
    <scope>NUCLEOTIDE SEQUENCE [LARGE SCALE GENOMIC DNA]</scope>
    <source>
        <strain evidence="2 3">M3</strain>
    </source>
</reference>
<dbReference type="InterPro" id="IPR036237">
    <property type="entry name" value="Xyl_isomerase-like_sf"/>
</dbReference>
<dbReference type="Gene3D" id="3.20.20.150">
    <property type="entry name" value="Divalent-metal-dependent TIM barrel enzymes"/>
    <property type="match status" value="1"/>
</dbReference>
<dbReference type="SUPFAM" id="SSF51658">
    <property type="entry name" value="Xylose isomerase-like"/>
    <property type="match status" value="1"/>
</dbReference>
<dbReference type="InterPro" id="IPR013022">
    <property type="entry name" value="Xyl_isomerase-like_TIM-brl"/>
</dbReference>
<keyword evidence="3" id="KW-1185">Reference proteome</keyword>
<dbReference type="InterPro" id="IPR050312">
    <property type="entry name" value="IolE/XylAMocC-like"/>
</dbReference>
<dbReference type="Proteomes" id="UP000188879">
    <property type="component" value="Unassembled WGS sequence"/>
</dbReference>
<dbReference type="RefSeq" id="WP_076957023.1">
    <property type="nucleotide sequence ID" value="NZ_MLCO01000071.1"/>
</dbReference>
<comment type="caution">
    <text evidence="2">The sequence shown here is derived from an EMBL/GenBank/DDBJ whole genome shotgun (WGS) entry which is preliminary data.</text>
</comment>
<evidence type="ECO:0000313" key="2">
    <source>
        <dbReference type="EMBL" id="ONG55674.1"/>
    </source>
</evidence>
<evidence type="ECO:0000313" key="3">
    <source>
        <dbReference type="Proteomes" id="UP000188879"/>
    </source>
</evidence>
<dbReference type="GO" id="GO:0016853">
    <property type="term" value="F:isomerase activity"/>
    <property type="evidence" value="ECO:0007669"/>
    <property type="project" value="UniProtKB-KW"/>
</dbReference>
<dbReference type="EMBL" id="MLCO01000071">
    <property type="protein sequence ID" value="ONG55674.1"/>
    <property type="molecule type" value="Genomic_DNA"/>
</dbReference>
<protein>
    <submittedName>
        <fullName evidence="2">Sugar phosphate isomerase</fullName>
    </submittedName>
</protein>
<organism evidence="2 3">
    <name type="scientific">Teichococcus deserti</name>
    <dbReference type="NCBI Taxonomy" id="1817963"/>
    <lineage>
        <taxon>Bacteria</taxon>
        <taxon>Pseudomonadati</taxon>
        <taxon>Pseudomonadota</taxon>
        <taxon>Alphaproteobacteria</taxon>
        <taxon>Acetobacterales</taxon>
        <taxon>Roseomonadaceae</taxon>
        <taxon>Roseomonas</taxon>
    </lineage>
</organism>